<gene>
    <name evidence="1" type="ORF">FloV-SA2_00159</name>
</gene>
<protein>
    <submittedName>
        <fullName evidence="1">Uncharacterized protein</fullName>
    </submittedName>
</protein>
<dbReference type="EMBL" id="PP542043">
    <property type="protein sequence ID" value="XDO01978.1"/>
    <property type="molecule type" value="Genomic_DNA"/>
</dbReference>
<reference evidence="1" key="1">
    <citation type="submission" date="2024-03" db="EMBL/GenBank/DDBJ databases">
        <title>Eukaryotic viruses encode the ribosomal protein eL40.</title>
        <authorList>
            <person name="Thomy J."/>
            <person name="Schvarcz C.R."/>
            <person name="McBeain K.A."/>
            <person name="Edwards K.F."/>
            <person name="Steward G.F."/>
        </authorList>
    </citation>
    <scope>NUCLEOTIDE SEQUENCE</scope>
    <source>
        <strain evidence="1">FloV-SA2</strain>
    </source>
</reference>
<accession>A0AB39JD19</accession>
<proteinExistence type="predicted"/>
<sequence>MESTYYLNYFNNDYQKNKQIYSNNNYRKFLVKNTNQLIESNNFQYEKQSFKYKKVTK</sequence>
<evidence type="ECO:0000313" key="1">
    <source>
        <dbReference type="EMBL" id="XDO01978.1"/>
    </source>
</evidence>
<organism evidence="1">
    <name type="scientific">Florenciella sp. virus SA2</name>
    <dbReference type="NCBI Taxonomy" id="3240092"/>
    <lineage>
        <taxon>Viruses</taxon>
    </lineage>
</organism>
<name>A0AB39JD19_9VIRU</name>